<reference evidence="1 2" key="1">
    <citation type="submission" date="2018-07" db="EMBL/GenBank/DDBJ databases">
        <title>Genomic Encyclopedia of Type Strains, Phase III (KMG-III): the genomes of soil and plant-associated and newly described type strains.</title>
        <authorList>
            <person name="Whitman W."/>
        </authorList>
    </citation>
    <scope>NUCLEOTIDE SEQUENCE [LARGE SCALE GENOMIC DNA]</scope>
    <source>
        <strain evidence="1 2">CECT 8488</strain>
    </source>
</reference>
<dbReference type="Proteomes" id="UP000256845">
    <property type="component" value="Unassembled WGS sequence"/>
</dbReference>
<protein>
    <submittedName>
        <fullName evidence="1">Uncharacterized protein</fullName>
    </submittedName>
</protein>
<dbReference type="OrthoDB" id="8433265at2"/>
<gene>
    <name evidence="1" type="ORF">DFP90_101325</name>
</gene>
<sequence length="501" mass="56978">MSDSPAEFFLLQAGKSPVLEQIFHAIADQDFDGRPRFREKECMELGRVIACRIYAKPMLELLHLVRAAALMDRKGAFETLFWEVIPATPTNFRDVICAKASSGRVAQEYVSVRTDGITLHYPGAEDFSIKFGRMPFLAILMDFLVNALGYVECAEVFQPVLSPDCSQKAVSDGAKEMARLVYRFLEDHLPTVQNQKKFRQIVTFLEEQYGPSFDGSEIDDACLLAFWREYSHLPGEESGNFTAFPTVFDGFVRFVQSLDHGKMLQAAGRAGVIGNDREMGEIDPDSAHQLSDFVVDEAMDPLERLMEPPLDRIKFLNKRETETLSYLLPRLEEVRRWRISYMRAEVFGRGQARISQALRNKMLADEFMSLLENAAVENYQDRLSAMEKVAGYLDKLMLAALYVVGRAQERDNETSTIDFAVMGKARKAFHSISRQGFQEELLDEPETAEAFEQAADCLAPVNGRFQSILELLQDSEDWGKIYEMDRPLFANQFRRIYGESA</sequence>
<proteinExistence type="predicted"/>
<name>A0A3D9HVJ1_9PROT</name>
<dbReference type="EMBL" id="QRDW01000001">
    <property type="protein sequence ID" value="RED53534.1"/>
    <property type="molecule type" value="Genomic_DNA"/>
</dbReference>
<dbReference type="RefSeq" id="WP_115934663.1">
    <property type="nucleotide sequence ID" value="NZ_QRDW01000001.1"/>
</dbReference>
<dbReference type="AlphaFoldDB" id="A0A3D9HVJ1"/>
<keyword evidence="2" id="KW-1185">Reference proteome</keyword>
<evidence type="ECO:0000313" key="1">
    <source>
        <dbReference type="EMBL" id="RED53534.1"/>
    </source>
</evidence>
<accession>A0A3D9HVJ1</accession>
<comment type="caution">
    <text evidence="1">The sequence shown here is derived from an EMBL/GenBank/DDBJ whole genome shotgun (WGS) entry which is preliminary data.</text>
</comment>
<evidence type="ECO:0000313" key="2">
    <source>
        <dbReference type="Proteomes" id="UP000256845"/>
    </source>
</evidence>
<organism evidence="1 2">
    <name type="scientific">Aestuariispira insulae</name>
    <dbReference type="NCBI Taxonomy" id="1461337"/>
    <lineage>
        <taxon>Bacteria</taxon>
        <taxon>Pseudomonadati</taxon>
        <taxon>Pseudomonadota</taxon>
        <taxon>Alphaproteobacteria</taxon>
        <taxon>Rhodospirillales</taxon>
        <taxon>Kiloniellaceae</taxon>
        <taxon>Aestuariispira</taxon>
    </lineage>
</organism>